<evidence type="ECO:0000256" key="4">
    <source>
        <dbReference type="PIRSR" id="PIRSR001434-2"/>
    </source>
</evidence>
<dbReference type="EMBL" id="QHKO01000005">
    <property type="protein sequence ID" value="RAL21834.1"/>
    <property type="molecule type" value="Genomic_DNA"/>
</dbReference>
<evidence type="ECO:0000313" key="6">
    <source>
        <dbReference type="EMBL" id="RAL21834.1"/>
    </source>
</evidence>
<evidence type="ECO:0000256" key="1">
    <source>
        <dbReference type="ARBA" id="ARBA00001933"/>
    </source>
</evidence>
<dbReference type="FunFam" id="3.40.640.10:FF:000009">
    <property type="entry name" value="Cystathionine gamma-synthase homolog"/>
    <property type="match status" value="1"/>
</dbReference>
<dbReference type="OrthoDB" id="9805807at2"/>
<dbReference type="GO" id="GO:0030170">
    <property type="term" value="F:pyridoxal phosphate binding"/>
    <property type="evidence" value="ECO:0007669"/>
    <property type="project" value="InterPro"/>
</dbReference>
<protein>
    <submittedName>
        <fullName evidence="6">Cystathionine gamma-synthase</fullName>
    </submittedName>
</protein>
<organism evidence="6 7">
    <name type="scientific">Lujinxingia litoralis</name>
    <dbReference type="NCBI Taxonomy" id="2211119"/>
    <lineage>
        <taxon>Bacteria</taxon>
        <taxon>Deltaproteobacteria</taxon>
        <taxon>Bradymonadales</taxon>
        <taxon>Lujinxingiaceae</taxon>
        <taxon>Lujinxingia</taxon>
    </lineage>
</organism>
<dbReference type="Proteomes" id="UP000249169">
    <property type="component" value="Unassembled WGS sequence"/>
</dbReference>
<dbReference type="InterPro" id="IPR015421">
    <property type="entry name" value="PyrdxlP-dep_Trfase_major"/>
</dbReference>
<reference evidence="6 7" key="1">
    <citation type="submission" date="2018-05" db="EMBL/GenBank/DDBJ databases">
        <title>Lujinxingia marina gen. nov. sp. nov., a new facultative anaerobic member of the class Deltaproteobacteria, and proposal of Lujinxingaceae fam. nov.</title>
        <authorList>
            <person name="Li C.-M."/>
        </authorList>
    </citation>
    <scope>NUCLEOTIDE SEQUENCE [LARGE SCALE GENOMIC DNA]</scope>
    <source>
        <strain evidence="6 7">B210</strain>
    </source>
</reference>
<dbReference type="PIRSF" id="PIRSF001434">
    <property type="entry name" value="CGS"/>
    <property type="match status" value="1"/>
</dbReference>
<dbReference type="InterPro" id="IPR000277">
    <property type="entry name" value="Cys/Met-Metab_PyrdxlP-dep_enz"/>
</dbReference>
<dbReference type="GO" id="GO:0019343">
    <property type="term" value="P:cysteine biosynthetic process via cystathionine"/>
    <property type="evidence" value="ECO:0007669"/>
    <property type="project" value="TreeGrafter"/>
</dbReference>
<dbReference type="AlphaFoldDB" id="A0A328C453"/>
<evidence type="ECO:0000256" key="5">
    <source>
        <dbReference type="RuleBase" id="RU362118"/>
    </source>
</evidence>
<dbReference type="GO" id="GO:0003962">
    <property type="term" value="F:cystathionine gamma-synthase activity"/>
    <property type="evidence" value="ECO:0007669"/>
    <property type="project" value="TreeGrafter"/>
</dbReference>
<feature type="modified residue" description="N6-(pyridoxal phosphate)lysine" evidence="4">
    <location>
        <position position="195"/>
    </location>
</feature>
<keyword evidence="3 4" id="KW-0663">Pyridoxal phosphate</keyword>
<accession>A0A328C453</accession>
<dbReference type="PANTHER" id="PTHR11808">
    <property type="entry name" value="TRANS-SULFURATION ENZYME FAMILY MEMBER"/>
    <property type="match status" value="1"/>
</dbReference>
<dbReference type="RefSeq" id="WP_111730396.1">
    <property type="nucleotide sequence ID" value="NZ_QHKO01000005.1"/>
</dbReference>
<dbReference type="FunFam" id="3.90.1150.10:FF:000008">
    <property type="entry name" value="Cystathionine gamma-synthase"/>
    <property type="match status" value="1"/>
</dbReference>
<dbReference type="GO" id="GO:0004123">
    <property type="term" value="F:cystathionine gamma-lyase activity"/>
    <property type="evidence" value="ECO:0007669"/>
    <property type="project" value="TreeGrafter"/>
</dbReference>
<name>A0A328C453_9DELT</name>
<dbReference type="InterPro" id="IPR054542">
    <property type="entry name" value="Cys_met_metab_PP"/>
</dbReference>
<keyword evidence="7" id="KW-1185">Reference proteome</keyword>
<dbReference type="PANTHER" id="PTHR11808:SF15">
    <property type="entry name" value="CYSTATHIONINE GAMMA-LYASE"/>
    <property type="match status" value="1"/>
</dbReference>
<dbReference type="InterPro" id="IPR015424">
    <property type="entry name" value="PyrdxlP-dep_Trfase"/>
</dbReference>
<dbReference type="Gene3D" id="3.40.640.10">
    <property type="entry name" value="Type I PLP-dependent aspartate aminotransferase-like (Major domain)"/>
    <property type="match status" value="1"/>
</dbReference>
<dbReference type="Pfam" id="PF01053">
    <property type="entry name" value="Cys_Met_Meta_PP"/>
    <property type="match status" value="1"/>
</dbReference>
<comment type="similarity">
    <text evidence="2 5">Belongs to the trans-sulfuration enzymes family.</text>
</comment>
<dbReference type="Gene3D" id="3.90.1150.10">
    <property type="entry name" value="Aspartate Aminotransferase, domain 1"/>
    <property type="match status" value="1"/>
</dbReference>
<gene>
    <name evidence="6" type="ORF">DL240_12485</name>
</gene>
<dbReference type="CDD" id="cd00614">
    <property type="entry name" value="CGS_like"/>
    <property type="match status" value="1"/>
</dbReference>
<comment type="caution">
    <text evidence="6">The sequence shown here is derived from an EMBL/GenBank/DDBJ whole genome shotgun (WGS) entry which is preliminary data.</text>
</comment>
<dbReference type="GO" id="GO:0019346">
    <property type="term" value="P:transsulfuration"/>
    <property type="evidence" value="ECO:0007669"/>
    <property type="project" value="InterPro"/>
</dbReference>
<comment type="cofactor">
    <cofactor evidence="1 5">
        <name>pyridoxal 5'-phosphate</name>
        <dbReference type="ChEBI" id="CHEBI:597326"/>
    </cofactor>
</comment>
<evidence type="ECO:0000313" key="7">
    <source>
        <dbReference type="Proteomes" id="UP000249169"/>
    </source>
</evidence>
<dbReference type="InterPro" id="IPR015422">
    <property type="entry name" value="PyrdxlP-dep_Trfase_small"/>
</dbReference>
<evidence type="ECO:0000256" key="2">
    <source>
        <dbReference type="ARBA" id="ARBA00009077"/>
    </source>
</evidence>
<evidence type="ECO:0000256" key="3">
    <source>
        <dbReference type="ARBA" id="ARBA00022898"/>
    </source>
</evidence>
<dbReference type="PROSITE" id="PS00868">
    <property type="entry name" value="CYS_MET_METAB_PP"/>
    <property type="match status" value="1"/>
</dbReference>
<dbReference type="SUPFAM" id="SSF53383">
    <property type="entry name" value="PLP-dependent transferases"/>
    <property type="match status" value="1"/>
</dbReference>
<dbReference type="GO" id="GO:0005737">
    <property type="term" value="C:cytoplasm"/>
    <property type="evidence" value="ECO:0007669"/>
    <property type="project" value="TreeGrafter"/>
</dbReference>
<dbReference type="NCBIfam" id="NF005871">
    <property type="entry name" value="PRK07811.1"/>
    <property type="match status" value="1"/>
</dbReference>
<sequence length="378" mass="40974">MGFDTRAIHAGQEPDPSNGAIMTPIFQTSTYVQSSPGKHQGFEYTRTHNPTRNALEDCLASLEKGKHGVAFASGCAATTTILHMLKAGDHVVSGDDVYGGTYRLFTKVFRPMGLGFSFVDMTNLDAFKAALTPATRLVWLESPTNPMLKICDIEAICDIAHEQGIPVVVDNTFMSPYFQNPLMLGADLVVHSTTKFINGHSDVVGGVVITNDDEAAEKLRFLQNSMGAVPGPFDSWLVLRGVKTLAVRMRQHEANAKVIAAYLEKHPAVERVLYPGLESHPQHAIAKKQMSGFGGMITFILKDGLEPARQMLERVKVFALAESLGGVESLIEHPAIMTHASVPPEVRAELGINDGLVRLSVGIEDVDDLVADLEQALS</sequence>
<proteinExistence type="inferred from homology"/>